<reference evidence="2 3" key="1">
    <citation type="journal article" date="2020" name="Nature">
        <title>Six reference-quality genomes reveal evolution of bat adaptations.</title>
        <authorList>
            <person name="Jebb D."/>
            <person name="Huang Z."/>
            <person name="Pippel M."/>
            <person name="Hughes G.M."/>
            <person name="Lavrichenko K."/>
            <person name="Devanna P."/>
            <person name="Winkler S."/>
            <person name="Jermiin L.S."/>
            <person name="Skirmuntt E.C."/>
            <person name="Katzourakis A."/>
            <person name="Burkitt-Gray L."/>
            <person name="Ray D.A."/>
            <person name="Sullivan K.A.M."/>
            <person name="Roscito J.G."/>
            <person name="Kirilenko B.M."/>
            <person name="Davalos L.M."/>
            <person name="Corthals A.P."/>
            <person name="Power M.L."/>
            <person name="Jones G."/>
            <person name="Ransome R.D."/>
            <person name="Dechmann D.K.N."/>
            <person name="Locatelli A.G."/>
            <person name="Puechmaille S.J."/>
            <person name="Fedrigo O."/>
            <person name="Jarvis E.D."/>
            <person name="Hiller M."/>
            <person name="Vernes S.C."/>
            <person name="Myers E.W."/>
            <person name="Teeling E.C."/>
        </authorList>
    </citation>
    <scope>NUCLEOTIDE SEQUENCE [LARGE SCALE GENOMIC DNA]</scope>
    <source>
        <strain evidence="2">MRouAeg1</strain>
        <tissue evidence="2">Muscle</tissue>
    </source>
</reference>
<sequence>MVILYLIFGGTATLFSTAAALFCISTGSHKVSSFSASLLTCHFLVCFFYNSHPNGCAVVSHCGFDFHFPNIGDVGHFFMSLLAICISSLEKCLFKSLAHFKKNLLLLLLSSRCSFIYSGY</sequence>
<name>A0A7J8C2A8_ROUAE</name>
<gene>
    <name evidence="2" type="ORF">HJG63_009317</name>
</gene>
<keyword evidence="1" id="KW-0472">Membrane</keyword>
<proteinExistence type="predicted"/>
<feature type="transmembrane region" description="Helical" evidence="1">
    <location>
        <begin position="74"/>
        <end position="94"/>
    </location>
</feature>
<feature type="transmembrane region" description="Helical" evidence="1">
    <location>
        <begin position="6"/>
        <end position="24"/>
    </location>
</feature>
<evidence type="ECO:0000313" key="3">
    <source>
        <dbReference type="Proteomes" id="UP000593571"/>
    </source>
</evidence>
<keyword evidence="1" id="KW-0812">Transmembrane</keyword>
<dbReference type="Proteomes" id="UP000593571">
    <property type="component" value="Unassembled WGS sequence"/>
</dbReference>
<evidence type="ECO:0000313" key="2">
    <source>
        <dbReference type="EMBL" id="KAF6404988.1"/>
    </source>
</evidence>
<dbReference type="AlphaFoldDB" id="A0A7J8C2A8"/>
<keyword evidence="1" id="KW-1133">Transmembrane helix</keyword>
<evidence type="ECO:0000256" key="1">
    <source>
        <dbReference type="SAM" id="Phobius"/>
    </source>
</evidence>
<comment type="caution">
    <text evidence="2">The sequence shown here is derived from an EMBL/GenBank/DDBJ whole genome shotgun (WGS) entry which is preliminary data.</text>
</comment>
<dbReference type="EMBL" id="JACASE010000015">
    <property type="protein sequence ID" value="KAF6404988.1"/>
    <property type="molecule type" value="Genomic_DNA"/>
</dbReference>
<organism evidence="2 3">
    <name type="scientific">Rousettus aegyptiacus</name>
    <name type="common">Egyptian fruit bat</name>
    <name type="synonym">Pteropus aegyptiacus</name>
    <dbReference type="NCBI Taxonomy" id="9407"/>
    <lineage>
        <taxon>Eukaryota</taxon>
        <taxon>Metazoa</taxon>
        <taxon>Chordata</taxon>
        <taxon>Craniata</taxon>
        <taxon>Vertebrata</taxon>
        <taxon>Euteleostomi</taxon>
        <taxon>Mammalia</taxon>
        <taxon>Eutheria</taxon>
        <taxon>Laurasiatheria</taxon>
        <taxon>Chiroptera</taxon>
        <taxon>Yinpterochiroptera</taxon>
        <taxon>Pteropodoidea</taxon>
        <taxon>Pteropodidae</taxon>
        <taxon>Rousettinae</taxon>
        <taxon>Rousettus</taxon>
    </lineage>
</organism>
<protein>
    <submittedName>
        <fullName evidence="2">Uncharacterized protein</fullName>
    </submittedName>
</protein>
<keyword evidence="3" id="KW-1185">Reference proteome</keyword>
<accession>A0A7J8C2A8</accession>